<sequence length="179" mass="18818">MAEHFPSPRRLLPPLSLSSVGKLLFFSFLHGAPARVVHPPSLLRAALGPALSSAVLCRRLRAHPGARWCPCCATSARSAVAGFSVREQAMYMSLRKKMIHVSMAGAPEGGGPRRSGSAAALKDSDEELSAAGAVKKGRERAREVPYLKANSGDSSVAAKTRRQPESTVADLGDCAENGG</sequence>
<protein>
    <submittedName>
        <fullName evidence="2">Uncharacterized protein</fullName>
    </submittedName>
</protein>
<keyword evidence="3" id="KW-1185">Reference proteome</keyword>
<dbReference type="Proteomes" id="UP000007305">
    <property type="component" value="Chromosome 3"/>
</dbReference>
<reference evidence="2" key="2">
    <citation type="submission" date="2019-07" db="EMBL/GenBank/DDBJ databases">
        <authorList>
            <person name="Seetharam A."/>
            <person name="Woodhouse M."/>
            <person name="Cannon E."/>
        </authorList>
    </citation>
    <scope>NUCLEOTIDE SEQUENCE [LARGE SCALE GENOMIC DNA]</scope>
    <source>
        <strain evidence="2">cv. B73</strain>
    </source>
</reference>
<feature type="region of interest" description="Disordered" evidence="1">
    <location>
        <begin position="104"/>
        <end position="179"/>
    </location>
</feature>
<evidence type="ECO:0000313" key="3">
    <source>
        <dbReference type="Proteomes" id="UP000007305"/>
    </source>
</evidence>
<dbReference type="AlphaFoldDB" id="A0A804N631"/>
<dbReference type="InParanoid" id="A0A804N631"/>
<reference evidence="2" key="3">
    <citation type="submission" date="2021-05" db="UniProtKB">
        <authorList>
            <consortium name="EnsemblPlants"/>
        </authorList>
    </citation>
    <scope>IDENTIFICATION</scope>
    <source>
        <strain evidence="2">cv. B73</strain>
    </source>
</reference>
<accession>A0A804N631</accession>
<organism evidence="2 3">
    <name type="scientific">Zea mays</name>
    <name type="common">Maize</name>
    <dbReference type="NCBI Taxonomy" id="4577"/>
    <lineage>
        <taxon>Eukaryota</taxon>
        <taxon>Viridiplantae</taxon>
        <taxon>Streptophyta</taxon>
        <taxon>Embryophyta</taxon>
        <taxon>Tracheophyta</taxon>
        <taxon>Spermatophyta</taxon>
        <taxon>Magnoliopsida</taxon>
        <taxon>Liliopsida</taxon>
        <taxon>Poales</taxon>
        <taxon>Poaceae</taxon>
        <taxon>PACMAD clade</taxon>
        <taxon>Panicoideae</taxon>
        <taxon>Andropogonodae</taxon>
        <taxon>Andropogoneae</taxon>
        <taxon>Tripsacinae</taxon>
        <taxon>Zea</taxon>
    </lineage>
</organism>
<evidence type="ECO:0000256" key="1">
    <source>
        <dbReference type="SAM" id="MobiDB-lite"/>
    </source>
</evidence>
<reference evidence="3" key="1">
    <citation type="submission" date="2015-12" db="EMBL/GenBank/DDBJ databases">
        <title>Update maize B73 reference genome by single molecule sequencing technologies.</title>
        <authorList>
            <consortium name="Maize Genome Sequencing Project"/>
            <person name="Ware D."/>
        </authorList>
    </citation>
    <scope>NUCLEOTIDE SEQUENCE [LARGE SCALE GENOMIC DNA]</scope>
    <source>
        <strain evidence="3">cv. B73</strain>
    </source>
</reference>
<dbReference type="Gramene" id="Zm00001eb137910_T001">
    <property type="protein sequence ID" value="Zm00001eb137910_P001"/>
    <property type="gene ID" value="Zm00001eb137910"/>
</dbReference>
<dbReference type="EnsemblPlants" id="Zm00001eb137910_T001">
    <property type="protein sequence ID" value="Zm00001eb137910_P001"/>
    <property type="gene ID" value="Zm00001eb137910"/>
</dbReference>
<evidence type="ECO:0000313" key="2">
    <source>
        <dbReference type="EnsemblPlants" id="Zm00001eb137910_P001"/>
    </source>
</evidence>
<name>A0A804N631_MAIZE</name>
<proteinExistence type="predicted"/>